<accession>A0A9P1GTL8</accession>
<evidence type="ECO:0000256" key="1">
    <source>
        <dbReference type="SAM" id="MobiDB-lite"/>
    </source>
</evidence>
<reference evidence="3 4" key="2">
    <citation type="submission" date="2024-05" db="EMBL/GenBank/DDBJ databases">
        <authorList>
            <person name="Chen Y."/>
            <person name="Shah S."/>
            <person name="Dougan E. K."/>
            <person name="Thang M."/>
            <person name="Chan C."/>
        </authorList>
    </citation>
    <scope>NUCLEOTIDE SEQUENCE [LARGE SCALE GENOMIC DNA]</scope>
</reference>
<dbReference type="AlphaFoldDB" id="A0A9P1GTL8"/>
<sequence length="103" mass="11560">MLHEPRNGYMEKDVTSLLPNFFTDDWRDDWGGDRSWNPLEHLGAASMGRGAMDSAGPDPSQGSELSKHFEVLNKQEMGVTTSDTADISELFRGWEARPISCRD</sequence>
<name>A0A9P1GTL8_9DINO</name>
<dbReference type="EMBL" id="CAMXCT010006833">
    <property type="protein sequence ID" value="CAI4020778.1"/>
    <property type="molecule type" value="Genomic_DNA"/>
</dbReference>
<gene>
    <name evidence="2" type="ORF">C1SCF055_LOCUS45163</name>
</gene>
<dbReference type="EMBL" id="CAMXCT020006833">
    <property type="protein sequence ID" value="CAL1174153.1"/>
    <property type="molecule type" value="Genomic_DNA"/>
</dbReference>
<proteinExistence type="predicted"/>
<evidence type="ECO:0000313" key="3">
    <source>
        <dbReference type="EMBL" id="CAL4808090.1"/>
    </source>
</evidence>
<feature type="region of interest" description="Disordered" evidence="1">
    <location>
        <begin position="47"/>
        <end position="67"/>
    </location>
</feature>
<dbReference type="EMBL" id="CAMXCT030006833">
    <property type="protein sequence ID" value="CAL4808090.1"/>
    <property type="molecule type" value="Genomic_DNA"/>
</dbReference>
<keyword evidence="4" id="KW-1185">Reference proteome</keyword>
<evidence type="ECO:0000313" key="2">
    <source>
        <dbReference type="EMBL" id="CAI4020778.1"/>
    </source>
</evidence>
<dbReference type="Proteomes" id="UP001152797">
    <property type="component" value="Unassembled WGS sequence"/>
</dbReference>
<comment type="caution">
    <text evidence="2">The sequence shown here is derived from an EMBL/GenBank/DDBJ whole genome shotgun (WGS) entry which is preliminary data.</text>
</comment>
<protein>
    <submittedName>
        <fullName evidence="2">Uncharacterized protein</fullName>
    </submittedName>
</protein>
<organism evidence="2">
    <name type="scientific">Cladocopium goreaui</name>
    <dbReference type="NCBI Taxonomy" id="2562237"/>
    <lineage>
        <taxon>Eukaryota</taxon>
        <taxon>Sar</taxon>
        <taxon>Alveolata</taxon>
        <taxon>Dinophyceae</taxon>
        <taxon>Suessiales</taxon>
        <taxon>Symbiodiniaceae</taxon>
        <taxon>Cladocopium</taxon>
    </lineage>
</organism>
<evidence type="ECO:0000313" key="4">
    <source>
        <dbReference type="Proteomes" id="UP001152797"/>
    </source>
</evidence>
<reference evidence="2" key="1">
    <citation type="submission" date="2022-10" db="EMBL/GenBank/DDBJ databases">
        <authorList>
            <person name="Chen Y."/>
            <person name="Dougan E. K."/>
            <person name="Chan C."/>
            <person name="Rhodes N."/>
            <person name="Thang M."/>
        </authorList>
    </citation>
    <scope>NUCLEOTIDE SEQUENCE</scope>
</reference>